<dbReference type="PANTHER" id="PTHR42718:SF46">
    <property type="entry name" value="BLR6921 PROTEIN"/>
    <property type="match status" value="1"/>
</dbReference>
<keyword evidence="3" id="KW-1003">Cell membrane</keyword>
<feature type="transmembrane region" description="Helical" evidence="7">
    <location>
        <begin position="334"/>
        <end position="354"/>
    </location>
</feature>
<dbReference type="PANTHER" id="PTHR42718">
    <property type="entry name" value="MAJOR FACILITATOR SUPERFAMILY MULTIDRUG TRANSPORTER MFSC"/>
    <property type="match status" value="1"/>
</dbReference>
<feature type="transmembrane region" description="Helical" evidence="7">
    <location>
        <begin position="407"/>
        <end position="429"/>
    </location>
</feature>
<gene>
    <name evidence="9" type="ORF">JOE68_004771</name>
</gene>
<feature type="transmembrane region" description="Helical" evidence="7">
    <location>
        <begin position="441"/>
        <end position="462"/>
    </location>
</feature>
<feature type="transmembrane region" description="Helical" evidence="7">
    <location>
        <begin position="140"/>
        <end position="162"/>
    </location>
</feature>
<organism evidence="9 10">
    <name type="scientific">Saccharothrix algeriensis</name>
    <dbReference type="NCBI Taxonomy" id="173560"/>
    <lineage>
        <taxon>Bacteria</taxon>
        <taxon>Bacillati</taxon>
        <taxon>Actinomycetota</taxon>
        <taxon>Actinomycetes</taxon>
        <taxon>Pseudonocardiales</taxon>
        <taxon>Pseudonocardiaceae</taxon>
        <taxon>Saccharothrix</taxon>
    </lineage>
</organism>
<keyword evidence="4 7" id="KW-0812">Transmembrane</keyword>
<evidence type="ECO:0000259" key="8">
    <source>
        <dbReference type="PROSITE" id="PS50850"/>
    </source>
</evidence>
<feature type="domain" description="Major facilitator superfamily (MFS) profile" evidence="8">
    <location>
        <begin position="16"/>
        <end position="465"/>
    </location>
</feature>
<dbReference type="Gene3D" id="1.20.1720.10">
    <property type="entry name" value="Multidrug resistance protein D"/>
    <property type="match status" value="1"/>
</dbReference>
<comment type="subcellular location">
    <subcellularLocation>
        <location evidence="1">Cell membrane</location>
        <topology evidence="1">Multi-pass membrane protein</topology>
    </subcellularLocation>
</comment>
<dbReference type="SUPFAM" id="SSF103473">
    <property type="entry name" value="MFS general substrate transporter"/>
    <property type="match status" value="1"/>
</dbReference>
<dbReference type="RefSeq" id="WP_307819849.1">
    <property type="nucleotide sequence ID" value="NZ_JAFBCL010000001.1"/>
</dbReference>
<evidence type="ECO:0000256" key="2">
    <source>
        <dbReference type="ARBA" id="ARBA00022448"/>
    </source>
</evidence>
<keyword evidence="6 7" id="KW-0472">Membrane</keyword>
<name>A0ABS2SCE1_9PSEU</name>
<feature type="transmembrane region" description="Helical" evidence="7">
    <location>
        <begin position="231"/>
        <end position="249"/>
    </location>
</feature>
<keyword evidence="10" id="KW-1185">Reference proteome</keyword>
<evidence type="ECO:0000313" key="10">
    <source>
        <dbReference type="Proteomes" id="UP001195724"/>
    </source>
</evidence>
<evidence type="ECO:0000256" key="7">
    <source>
        <dbReference type="SAM" id="Phobius"/>
    </source>
</evidence>
<feature type="transmembrane region" description="Helical" evidence="7">
    <location>
        <begin position="360"/>
        <end position="377"/>
    </location>
</feature>
<dbReference type="Proteomes" id="UP001195724">
    <property type="component" value="Unassembled WGS sequence"/>
</dbReference>
<keyword evidence="5 7" id="KW-1133">Transmembrane helix</keyword>
<comment type="caution">
    <text evidence="9">The sequence shown here is derived from an EMBL/GenBank/DDBJ whole genome shotgun (WGS) entry which is preliminary data.</text>
</comment>
<evidence type="ECO:0000256" key="4">
    <source>
        <dbReference type="ARBA" id="ARBA00022692"/>
    </source>
</evidence>
<keyword evidence="2" id="KW-0813">Transport</keyword>
<feature type="transmembrane region" description="Helical" evidence="7">
    <location>
        <begin position="269"/>
        <end position="291"/>
    </location>
</feature>
<evidence type="ECO:0000256" key="6">
    <source>
        <dbReference type="ARBA" id="ARBA00023136"/>
    </source>
</evidence>
<proteinExistence type="predicted"/>
<sequence>MRPAEPDQAPPAPRRALTALSLSVLLPAMSVSIANIGLPTVAVAFDAAFNEVQWVVIAYLLATTTLVVGVGRLGDLLGRRRLLVGGIAVFTLATLLCGLAPDLPLLIAARALQGVGAACMAALAMALVGDVAPGDRTGGAMGLLGTASAVGTALGPSLGGALVEVLGWRATFFACVPPALAALVLAVRALPAARPAAPPSGRRFDTTGMVLLAATLGAGTLAVTVEGAPSGPLTAGLLGAAAVGLALFAAAERRAPSPLVAPRLPGDPVLAAGLVTSALVSTVVMTALVVGPFHLTRALGLDPALVGLAVSAGPVVSALVGVPAGRAVDRFGSGTAVVVGLGAVLAAAGALAVAPAAAGVVGYVLPLTVLTAGYALFQAANNTAVVKGAPPAERGVVSGLLNLARNLGLTAGASVMGAVFASAAGGVTTATPAEVARGTRWTFAVAALLVAVGLGVAPALRLRARRAVRAARA</sequence>
<feature type="transmembrane region" description="Helical" evidence="7">
    <location>
        <begin position="54"/>
        <end position="70"/>
    </location>
</feature>
<dbReference type="InterPro" id="IPR020846">
    <property type="entry name" value="MFS_dom"/>
</dbReference>
<evidence type="ECO:0000256" key="1">
    <source>
        <dbReference type="ARBA" id="ARBA00004651"/>
    </source>
</evidence>
<dbReference type="InterPro" id="IPR011701">
    <property type="entry name" value="MFS"/>
</dbReference>
<feature type="transmembrane region" description="Helical" evidence="7">
    <location>
        <begin position="208"/>
        <end position="225"/>
    </location>
</feature>
<evidence type="ECO:0000313" key="9">
    <source>
        <dbReference type="EMBL" id="MBM7813906.1"/>
    </source>
</evidence>
<dbReference type="CDD" id="cd17321">
    <property type="entry name" value="MFS_MMR_MDR_like"/>
    <property type="match status" value="1"/>
</dbReference>
<dbReference type="InterPro" id="IPR036259">
    <property type="entry name" value="MFS_trans_sf"/>
</dbReference>
<dbReference type="PRINTS" id="PR01036">
    <property type="entry name" value="TCRTETB"/>
</dbReference>
<dbReference type="PROSITE" id="PS50850">
    <property type="entry name" value="MFS"/>
    <property type="match status" value="1"/>
</dbReference>
<accession>A0ABS2SCE1</accession>
<evidence type="ECO:0000256" key="3">
    <source>
        <dbReference type="ARBA" id="ARBA00022475"/>
    </source>
</evidence>
<dbReference type="Pfam" id="PF07690">
    <property type="entry name" value="MFS_1"/>
    <property type="match status" value="1"/>
</dbReference>
<feature type="transmembrane region" description="Helical" evidence="7">
    <location>
        <begin position="82"/>
        <end position="101"/>
    </location>
</feature>
<reference evidence="9 10" key="1">
    <citation type="submission" date="2021-01" db="EMBL/GenBank/DDBJ databases">
        <title>Sequencing the genomes of 1000 actinobacteria strains.</title>
        <authorList>
            <person name="Klenk H.-P."/>
        </authorList>
    </citation>
    <scope>NUCLEOTIDE SEQUENCE [LARGE SCALE GENOMIC DNA]</scope>
    <source>
        <strain evidence="9 10">DSM 44581</strain>
    </source>
</reference>
<feature type="transmembrane region" description="Helical" evidence="7">
    <location>
        <begin position="107"/>
        <end position="128"/>
    </location>
</feature>
<protein>
    <submittedName>
        <fullName evidence="9">EmrB/QacA subfamily drug resistance transporter</fullName>
    </submittedName>
</protein>
<dbReference type="EMBL" id="JAFBCL010000001">
    <property type="protein sequence ID" value="MBM7813906.1"/>
    <property type="molecule type" value="Genomic_DNA"/>
</dbReference>
<feature type="transmembrane region" description="Helical" evidence="7">
    <location>
        <begin position="303"/>
        <end position="322"/>
    </location>
</feature>
<evidence type="ECO:0000256" key="5">
    <source>
        <dbReference type="ARBA" id="ARBA00022989"/>
    </source>
</evidence>
<dbReference type="Gene3D" id="1.20.1250.20">
    <property type="entry name" value="MFS general substrate transporter like domains"/>
    <property type="match status" value="1"/>
</dbReference>
<feature type="transmembrane region" description="Helical" evidence="7">
    <location>
        <begin position="168"/>
        <end position="187"/>
    </location>
</feature>